<evidence type="ECO:0000313" key="3">
    <source>
        <dbReference type="Proteomes" id="UP000000268"/>
    </source>
</evidence>
<dbReference type="EMBL" id="CP000828">
    <property type="protein sequence ID" value="ABW29581.1"/>
    <property type="molecule type" value="Genomic_DNA"/>
</dbReference>
<evidence type="ECO:0000256" key="1">
    <source>
        <dbReference type="SAM" id="Phobius"/>
    </source>
</evidence>
<dbReference type="KEGG" id="amr:AM1_4607"/>
<dbReference type="STRING" id="329726.AM1_4607"/>
<reference evidence="2 3" key="1">
    <citation type="journal article" date="2008" name="Proc. Natl. Acad. Sci. U.S.A.">
        <title>Niche adaptation and genome expansion in the chlorophyll d-producing cyanobacterium Acaryochloris marina.</title>
        <authorList>
            <person name="Swingley W.D."/>
            <person name="Chen M."/>
            <person name="Cheung P.C."/>
            <person name="Conrad A.L."/>
            <person name="Dejesa L.C."/>
            <person name="Hao J."/>
            <person name="Honchak B.M."/>
            <person name="Karbach L.E."/>
            <person name="Kurdoglu A."/>
            <person name="Lahiri S."/>
            <person name="Mastrian S.D."/>
            <person name="Miyashita H."/>
            <person name="Page L."/>
            <person name="Ramakrishna P."/>
            <person name="Satoh S."/>
            <person name="Sattley W.M."/>
            <person name="Shimada Y."/>
            <person name="Taylor H.L."/>
            <person name="Tomo T."/>
            <person name="Tsuchiya T."/>
            <person name="Wang Z.T."/>
            <person name="Raymond J."/>
            <person name="Mimuro M."/>
            <person name="Blankenship R.E."/>
            <person name="Touchman J.W."/>
        </authorList>
    </citation>
    <scope>NUCLEOTIDE SEQUENCE [LARGE SCALE GENOMIC DNA]</scope>
    <source>
        <strain evidence="3">MBIC 11017</strain>
    </source>
</reference>
<dbReference type="OrthoDB" id="211174at2"/>
<evidence type="ECO:0000313" key="2">
    <source>
        <dbReference type="EMBL" id="ABW29581.1"/>
    </source>
</evidence>
<sequence length="245" mass="28470">MHTHPLWRTKLRQFRGFLKRRRRCLGIVLLLNGGLWGIPALYMVIRTPPTPKVSLPNINQLRQSKYDLYVVNWGFHTAILIEQPQGWKLGPPNAPTSRYVEYGWGDKQFFMMSDTSLLTTLAAGIFPTDSVMYLRGRDTLLEAQNYARQLYYRQISAQQLYDLITTLEQSFRRQAGERSMPYPPVSNFKGQFYPGREYYVIWSDCNAWTIRHLQEIEVAHSLVPVIFAEQVGPSLQGFQLIRGTH</sequence>
<protein>
    <recommendedName>
        <fullName evidence="4">DUF2459 domain-containing protein</fullName>
    </recommendedName>
</protein>
<name>B0C089_ACAM1</name>
<dbReference type="AlphaFoldDB" id="B0C089"/>
<keyword evidence="1" id="KW-0812">Transmembrane</keyword>
<feature type="transmembrane region" description="Helical" evidence="1">
    <location>
        <begin position="24"/>
        <end position="45"/>
    </location>
</feature>
<accession>B0C089</accession>
<gene>
    <name evidence="2" type="ordered locus">AM1_4607</name>
</gene>
<organism evidence="2 3">
    <name type="scientific">Acaryochloris marina (strain MBIC 11017)</name>
    <dbReference type="NCBI Taxonomy" id="329726"/>
    <lineage>
        <taxon>Bacteria</taxon>
        <taxon>Bacillati</taxon>
        <taxon>Cyanobacteriota</taxon>
        <taxon>Cyanophyceae</taxon>
        <taxon>Acaryochloridales</taxon>
        <taxon>Acaryochloridaceae</taxon>
        <taxon>Acaryochloris</taxon>
    </lineage>
</organism>
<dbReference type="HOGENOM" id="CLU_1131663_0_0_3"/>
<dbReference type="Proteomes" id="UP000000268">
    <property type="component" value="Chromosome"/>
</dbReference>
<keyword evidence="1" id="KW-1133">Transmembrane helix</keyword>
<keyword evidence="3" id="KW-1185">Reference proteome</keyword>
<proteinExistence type="predicted"/>
<dbReference type="Pfam" id="PF09601">
    <property type="entry name" value="DUF2459"/>
    <property type="match status" value="1"/>
</dbReference>
<keyword evidence="1" id="KW-0472">Membrane</keyword>
<dbReference type="InterPro" id="IPR011727">
    <property type="entry name" value="CHP02117"/>
</dbReference>
<evidence type="ECO:0008006" key="4">
    <source>
        <dbReference type="Google" id="ProtNLM"/>
    </source>
</evidence>
<dbReference type="RefSeq" id="WP_012164884.1">
    <property type="nucleotide sequence ID" value="NC_009925.1"/>
</dbReference>